<reference evidence="1 2" key="1">
    <citation type="submission" date="2012-03" db="EMBL/GenBank/DDBJ databases">
        <authorList>
            <person name="Durkin A.S."/>
            <person name="McCorrison J."/>
            <person name="Torralba M."/>
            <person name="Gillis M."/>
            <person name="Methe B."/>
            <person name="Sutton G."/>
            <person name="Nelson K.E."/>
        </authorList>
    </citation>
    <scope>NUCLEOTIDE SEQUENCE [LARGE SCALE GENOMIC DNA]</scope>
    <source>
        <strain evidence="1 2">F0468</strain>
    </source>
</reference>
<proteinExistence type="predicted"/>
<dbReference type="RefSeq" id="WP_008752824.1">
    <property type="nucleotide sequence ID" value="NZ_AJGH01000006.1"/>
</dbReference>
<comment type="caution">
    <text evidence="1">The sequence shown here is derived from an EMBL/GenBank/DDBJ whole genome shotgun (WGS) entry which is preliminary data.</text>
</comment>
<dbReference type="PATRIC" id="fig|1095750.3.peg.116"/>
<organism evidence="1 2">
    <name type="scientific">Lachnoanaerobaculum saburreum F0468</name>
    <dbReference type="NCBI Taxonomy" id="1095750"/>
    <lineage>
        <taxon>Bacteria</taxon>
        <taxon>Bacillati</taxon>
        <taxon>Bacillota</taxon>
        <taxon>Clostridia</taxon>
        <taxon>Lachnospirales</taxon>
        <taxon>Lachnospiraceae</taxon>
        <taxon>Lachnoanaerobaculum</taxon>
    </lineage>
</organism>
<dbReference type="EMBL" id="AJGH01000006">
    <property type="protein sequence ID" value="EIC97132.1"/>
    <property type="molecule type" value="Genomic_DNA"/>
</dbReference>
<dbReference type="OrthoDB" id="2339657at2"/>
<dbReference type="eggNOG" id="ENOG50332GG">
    <property type="taxonomic scope" value="Bacteria"/>
</dbReference>
<sequence>MDLEKYFQKNEDVFYINNRGEKKFRGVHKYYGDTLRNDEARKQSNLSPAQICKVFSYVNEFIELLRTANGYFEKNVRFEPFVLDNTIHTIMDNGILTMGLKWNAPIYDCRKQKYVEWDYKYDIIKNKFNLSNPSDIVWIKFTTKGHVGVVAKSFDINFDRKTREGRPISSTVLVEEVGEAWDKSFVMIFPMTSEILSNRSVGELELGIGNYLIDKKVPIIDFYSHNN</sequence>
<evidence type="ECO:0000313" key="1">
    <source>
        <dbReference type="EMBL" id="EIC97132.1"/>
    </source>
</evidence>
<name>I0RBS4_9FIRM</name>
<gene>
    <name evidence="1" type="ORF">HMPREF9970_1072</name>
</gene>
<protein>
    <submittedName>
        <fullName evidence="1">Uncharacterized protein</fullName>
    </submittedName>
</protein>
<accession>I0RBS4</accession>
<keyword evidence="2" id="KW-1185">Reference proteome</keyword>
<dbReference type="AlphaFoldDB" id="I0RBS4"/>
<dbReference type="Proteomes" id="UP000005039">
    <property type="component" value="Unassembled WGS sequence"/>
</dbReference>
<evidence type="ECO:0000313" key="2">
    <source>
        <dbReference type="Proteomes" id="UP000005039"/>
    </source>
</evidence>